<evidence type="ECO:0000259" key="5">
    <source>
        <dbReference type="PROSITE" id="PS51118"/>
    </source>
</evidence>
<feature type="domain" description="HTH hxlR-type" evidence="5">
    <location>
        <begin position="10"/>
        <end position="122"/>
    </location>
</feature>
<proteinExistence type="predicted"/>
<keyword evidence="2" id="KW-0238">DNA-binding</keyword>
<dbReference type="Pfam" id="PF01638">
    <property type="entry name" value="HxlR"/>
    <property type="match status" value="1"/>
</dbReference>
<evidence type="ECO:0000256" key="4">
    <source>
        <dbReference type="SAM" id="MobiDB-lite"/>
    </source>
</evidence>
<dbReference type="Gene3D" id="1.10.10.10">
    <property type="entry name" value="Winged helix-like DNA-binding domain superfamily/Winged helix DNA-binding domain"/>
    <property type="match status" value="1"/>
</dbReference>
<protein>
    <recommendedName>
        <fullName evidence="5">HTH hxlR-type domain-containing protein</fullName>
    </recommendedName>
</protein>
<accession>A0ABP5B9F2</accession>
<keyword evidence="1" id="KW-0805">Transcription regulation</keyword>
<dbReference type="PANTHER" id="PTHR33204">
    <property type="entry name" value="TRANSCRIPTIONAL REGULATOR, MARR FAMILY"/>
    <property type="match status" value="1"/>
</dbReference>
<reference evidence="7" key="1">
    <citation type="journal article" date="2019" name="Int. J. Syst. Evol. Microbiol.">
        <title>The Global Catalogue of Microorganisms (GCM) 10K type strain sequencing project: providing services to taxonomists for standard genome sequencing and annotation.</title>
        <authorList>
            <consortium name="The Broad Institute Genomics Platform"/>
            <consortium name="The Broad Institute Genome Sequencing Center for Infectious Disease"/>
            <person name="Wu L."/>
            <person name="Ma J."/>
        </authorList>
    </citation>
    <scope>NUCLEOTIDE SEQUENCE [LARGE SCALE GENOMIC DNA]</scope>
    <source>
        <strain evidence="7">JCM 14545</strain>
    </source>
</reference>
<feature type="region of interest" description="Disordered" evidence="4">
    <location>
        <begin position="124"/>
        <end position="153"/>
    </location>
</feature>
<gene>
    <name evidence="6" type="ORF">GCM10009754_00920</name>
</gene>
<evidence type="ECO:0000256" key="2">
    <source>
        <dbReference type="ARBA" id="ARBA00023125"/>
    </source>
</evidence>
<evidence type="ECO:0000313" key="7">
    <source>
        <dbReference type="Proteomes" id="UP001501116"/>
    </source>
</evidence>
<evidence type="ECO:0000256" key="1">
    <source>
        <dbReference type="ARBA" id="ARBA00023015"/>
    </source>
</evidence>
<keyword evidence="7" id="KW-1185">Reference proteome</keyword>
<evidence type="ECO:0000313" key="6">
    <source>
        <dbReference type="EMBL" id="GAA1937704.1"/>
    </source>
</evidence>
<dbReference type="EMBL" id="BAAANN010000001">
    <property type="protein sequence ID" value="GAA1937704.1"/>
    <property type="molecule type" value="Genomic_DNA"/>
</dbReference>
<sequence length="153" mass="17317">MRANDWTLAVDTYNIGKLFHSNWDLAVLALLRDGPRRPRDLARMAAEWPFLDRWNGTKATLSPSRITEALRVLTEEGLVYKTTLSEGWDRSVEYGLTDAGAELLPVLESMQAWLRRHADLFENADGSPRHRRAGKTRSAGPKTRSAGRRRASK</sequence>
<comment type="caution">
    <text evidence="6">The sequence shown here is derived from an EMBL/GenBank/DDBJ whole genome shotgun (WGS) entry which is preliminary data.</text>
</comment>
<evidence type="ECO:0000256" key="3">
    <source>
        <dbReference type="ARBA" id="ARBA00023163"/>
    </source>
</evidence>
<name>A0ABP5B9F2_9PSEU</name>
<dbReference type="RefSeq" id="WP_344412070.1">
    <property type="nucleotide sequence ID" value="NZ_BAAANN010000001.1"/>
</dbReference>
<dbReference type="InterPro" id="IPR036388">
    <property type="entry name" value="WH-like_DNA-bd_sf"/>
</dbReference>
<organism evidence="6 7">
    <name type="scientific">Amycolatopsis minnesotensis</name>
    <dbReference type="NCBI Taxonomy" id="337894"/>
    <lineage>
        <taxon>Bacteria</taxon>
        <taxon>Bacillati</taxon>
        <taxon>Actinomycetota</taxon>
        <taxon>Actinomycetes</taxon>
        <taxon>Pseudonocardiales</taxon>
        <taxon>Pseudonocardiaceae</taxon>
        <taxon>Amycolatopsis</taxon>
    </lineage>
</organism>
<dbReference type="PROSITE" id="PS51118">
    <property type="entry name" value="HTH_HXLR"/>
    <property type="match status" value="1"/>
</dbReference>
<dbReference type="SUPFAM" id="SSF46785">
    <property type="entry name" value="Winged helix' DNA-binding domain"/>
    <property type="match status" value="1"/>
</dbReference>
<dbReference type="InterPro" id="IPR036390">
    <property type="entry name" value="WH_DNA-bd_sf"/>
</dbReference>
<dbReference type="InterPro" id="IPR002577">
    <property type="entry name" value="HTH_HxlR"/>
</dbReference>
<dbReference type="Proteomes" id="UP001501116">
    <property type="component" value="Unassembled WGS sequence"/>
</dbReference>
<dbReference type="PANTHER" id="PTHR33204:SF18">
    <property type="entry name" value="TRANSCRIPTIONAL REGULATORY PROTEIN"/>
    <property type="match status" value="1"/>
</dbReference>
<keyword evidence="3" id="KW-0804">Transcription</keyword>